<sequence length="172" mass="20058">MSQVEFLMVFHGVIFSMAIVDLVSHTHDIFTKSYWEYIIWAIALFEIGAQSWYSTFDKMDAIAYNYAHFLVMMLPVIFYFLTIRIFTPPDGQGYKEYFLSKRKSFIGMLFLFSLSGFFSDYILGVEPHFTWMRVGVTALLIPAYFINHAAVRLFPVFVRLLVISYWMATGAL</sequence>
<feature type="transmembrane region" description="Helical" evidence="1">
    <location>
        <begin position="35"/>
        <end position="53"/>
    </location>
</feature>
<dbReference type="Proteomes" id="UP000484164">
    <property type="component" value="Unassembled WGS sequence"/>
</dbReference>
<evidence type="ECO:0008006" key="4">
    <source>
        <dbReference type="Google" id="ProtNLM"/>
    </source>
</evidence>
<dbReference type="AlphaFoldDB" id="A0A6L3ZED5"/>
<dbReference type="OrthoDB" id="1495313at2"/>
<keyword evidence="1" id="KW-1133">Transmembrane helix</keyword>
<organism evidence="2 3">
    <name type="scientific">Phaeocystidibacter marisrubri</name>
    <dbReference type="NCBI Taxonomy" id="1577780"/>
    <lineage>
        <taxon>Bacteria</taxon>
        <taxon>Pseudomonadati</taxon>
        <taxon>Bacteroidota</taxon>
        <taxon>Flavobacteriia</taxon>
        <taxon>Flavobacteriales</taxon>
        <taxon>Phaeocystidibacteraceae</taxon>
        <taxon>Phaeocystidibacter</taxon>
    </lineage>
</organism>
<keyword evidence="1" id="KW-0472">Membrane</keyword>
<feature type="transmembrane region" description="Helical" evidence="1">
    <location>
        <begin position="65"/>
        <end position="83"/>
    </location>
</feature>
<reference evidence="2 3" key="1">
    <citation type="submission" date="2019-10" db="EMBL/GenBank/DDBJ databases">
        <title>Genome sequence of Phaeocystidibacter marisrubri JCM30614 (type strain).</title>
        <authorList>
            <person name="Bowman J.P."/>
        </authorList>
    </citation>
    <scope>NUCLEOTIDE SEQUENCE [LARGE SCALE GENOMIC DNA]</scope>
    <source>
        <strain evidence="2 3">JCM 30614</strain>
    </source>
</reference>
<dbReference type="EMBL" id="WBVQ01000002">
    <property type="protein sequence ID" value="KAB2816195.1"/>
    <property type="molecule type" value="Genomic_DNA"/>
</dbReference>
<feature type="transmembrane region" description="Helical" evidence="1">
    <location>
        <begin position="129"/>
        <end position="146"/>
    </location>
</feature>
<proteinExistence type="predicted"/>
<keyword evidence="1" id="KW-0812">Transmembrane</keyword>
<gene>
    <name evidence="2" type="ORF">F8C82_10945</name>
</gene>
<name>A0A6L3ZED5_9FLAO</name>
<evidence type="ECO:0000256" key="1">
    <source>
        <dbReference type="SAM" id="Phobius"/>
    </source>
</evidence>
<dbReference type="RefSeq" id="WP_151693623.1">
    <property type="nucleotide sequence ID" value="NZ_BMGX01000001.1"/>
</dbReference>
<feature type="transmembrane region" description="Helical" evidence="1">
    <location>
        <begin position="6"/>
        <end position="23"/>
    </location>
</feature>
<comment type="caution">
    <text evidence="2">The sequence shown here is derived from an EMBL/GenBank/DDBJ whole genome shotgun (WGS) entry which is preliminary data.</text>
</comment>
<protein>
    <recommendedName>
        <fullName evidence="4">Low temperature requirement protein A</fullName>
    </recommendedName>
</protein>
<feature type="transmembrane region" description="Helical" evidence="1">
    <location>
        <begin position="104"/>
        <end position="123"/>
    </location>
</feature>
<evidence type="ECO:0000313" key="2">
    <source>
        <dbReference type="EMBL" id="KAB2816195.1"/>
    </source>
</evidence>
<accession>A0A6L3ZED5</accession>
<keyword evidence="3" id="KW-1185">Reference proteome</keyword>
<evidence type="ECO:0000313" key="3">
    <source>
        <dbReference type="Proteomes" id="UP000484164"/>
    </source>
</evidence>